<dbReference type="GeneID" id="19953277"/>
<feature type="compositionally biased region" description="Low complexity" evidence="1">
    <location>
        <begin position="141"/>
        <end position="154"/>
    </location>
</feature>
<feature type="signal peptide" evidence="2">
    <location>
        <begin position="1"/>
        <end position="17"/>
    </location>
</feature>
<dbReference type="RefSeq" id="XP_008616845.1">
    <property type="nucleotide sequence ID" value="XM_008618623.1"/>
</dbReference>
<dbReference type="VEuPathDB" id="FungiDB:SDRG_12550"/>
<evidence type="ECO:0000256" key="1">
    <source>
        <dbReference type="SAM" id="MobiDB-lite"/>
    </source>
</evidence>
<dbReference type="EMBL" id="JH767181">
    <property type="protein sequence ID" value="EQC29779.1"/>
    <property type="molecule type" value="Genomic_DNA"/>
</dbReference>
<name>T0PW74_SAPDV</name>
<organism evidence="3 4">
    <name type="scientific">Saprolegnia diclina (strain VS20)</name>
    <dbReference type="NCBI Taxonomy" id="1156394"/>
    <lineage>
        <taxon>Eukaryota</taxon>
        <taxon>Sar</taxon>
        <taxon>Stramenopiles</taxon>
        <taxon>Oomycota</taxon>
        <taxon>Saprolegniomycetes</taxon>
        <taxon>Saprolegniales</taxon>
        <taxon>Saprolegniaceae</taxon>
        <taxon>Saprolegnia</taxon>
    </lineage>
</organism>
<evidence type="ECO:0000256" key="2">
    <source>
        <dbReference type="SAM" id="SignalP"/>
    </source>
</evidence>
<feature type="region of interest" description="Disordered" evidence="1">
    <location>
        <begin position="114"/>
        <end position="154"/>
    </location>
</feature>
<proteinExistence type="predicted"/>
<reference evidence="3 4" key="1">
    <citation type="submission" date="2012-04" db="EMBL/GenBank/DDBJ databases">
        <title>The Genome Sequence of Saprolegnia declina VS20.</title>
        <authorList>
            <consortium name="The Broad Institute Genome Sequencing Platform"/>
            <person name="Russ C."/>
            <person name="Nusbaum C."/>
            <person name="Tyler B."/>
            <person name="van West P."/>
            <person name="Dieguez-Uribeondo J."/>
            <person name="de Bruijn I."/>
            <person name="Tripathy S."/>
            <person name="Jiang R."/>
            <person name="Young S.K."/>
            <person name="Zeng Q."/>
            <person name="Gargeya S."/>
            <person name="Fitzgerald M."/>
            <person name="Haas B."/>
            <person name="Abouelleil A."/>
            <person name="Alvarado L."/>
            <person name="Arachchi H.M."/>
            <person name="Berlin A."/>
            <person name="Chapman S.B."/>
            <person name="Goldberg J."/>
            <person name="Griggs A."/>
            <person name="Gujja S."/>
            <person name="Hansen M."/>
            <person name="Howarth C."/>
            <person name="Imamovic A."/>
            <person name="Larimer J."/>
            <person name="McCowen C."/>
            <person name="Montmayeur A."/>
            <person name="Murphy C."/>
            <person name="Neiman D."/>
            <person name="Pearson M."/>
            <person name="Priest M."/>
            <person name="Roberts A."/>
            <person name="Saif S."/>
            <person name="Shea T."/>
            <person name="Sisk P."/>
            <person name="Sykes S."/>
            <person name="Wortman J."/>
            <person name="Nusbaum C."/>
            <person name="Birren B."/>
        </authorList>
    </citation>
    <scope>NUCLEOTIDE SEQUENCE [LARGE SCALE GENOMIC DNA]</scope>
    <source>
        <strain evidence="3 4">VS20</strain>
    </source>
</reference>
<evidence type="ECO:0000313" key="3">
    <source>
        <dbReference type="EMBL" id="EQC29779.1"/>
    </source>
</evidence>
<feature type="chain" id="PRO_5004582777" description="Elicitin" evidence="2">
    <location>
        <begin position="18"/>
        <end position="178"/>
    </location>
</feature>
<sequence>MQSFLFFGLAMLVSTMADGGDGPSKAPCTEAQTLNVTTWLAAPVDVGCSTALPAIKSAAQLLVNYTDAELKPLCASKTCMTYVHVGLKALPNCVSGTTGNANAALDVVHDKCDELTPKTGNQTSTPQPKSSNQTSSPQPKTGNNTTGTATPTPTAKSAGALVQLSMAAVVVTAVAACV</sequence>
<evidence type="ECO:0008006" key="5">
    <source>
        <dbReference type="Google" id="ProtNLM"/>
    </source>
</evidence>
<dbReference type="Proteomes" id="UP000030762">
    <property type="component" value="Unassembled WGS sequence"/>
</dbReference>
<dbReference type="InParanoid" id="T0PW74"/>
<feature type="compositionally biased region" description="Polar residues" evidence="1">
    <location>
        <begin position="118"/>
        <end position="140"/>
    </location>
</feature>
<gene>
    <name evidence="3" type="ORF">SDRG_12550</name>
</gene>
<dbReference type="AlphaFoldDB" id="T0PW74"/>
<keyword evidence="2" id="KW-0732">Signal</keyword>
<keyword evidence="4" id="KW-1185">Reference proteome</keyword>
<protein>
    <recommendedName>
        <fullName evidence="5">Elicitin</fullName>
    </recommendedName>
</protein>
<evidence type="ECO:0000313" key="4">
    <source>
        <dbReference type="Proteomes" id="UP000030762"/>
    </source>
</evidence>
<accession>T0PW74</accession>